<dbReference type="Proteomes" id="UP000837857">
    <property type="component" value="Chromosome 15"/>
</dbReference>
<keyword evidence="2" id="KW-1185">Reference proteome</keyword>
<gene>
    <name evidence="1" type="ORF">IPOD504_LOCUS4492</name>
</gene>
<sequence length="142" mass="15227">MKLSCYHLYRRSLFPAVGNSSPTGATLDVAQARELKARKAAVADVAPARFVTAQRCGNHSRIVPALAAIICPASPWGAAAAVERMIHHHTDDKSSVIQLEKYGALLAGNGGRLAGNQLRPTRGFLPRAVNLTFRIASSIKRN</sequence>
<accession>A0ABN8I2B4</accession>
<evidence type="ECO:0000313" key="1">
    <source>
        <dbReference type="EMBL" id="CAH2043886.1"/>
    </source>
</evidence>
<proteinExistence type="predicted"/>
<organism evidence="1 2">
    <name type="scientific">Iphiclides podalirius</name>
    <name type="common">scarce swallowtail</name>
    <dbReference type="NCBI Taxonomy" id="110791"/>
    <lineage>
        <taxon>Eukaryota</taxon>
        <taxon>Metazoa</taxon>
        <taxon>Ecdysozoa</taxon>
        <taxon>Arthropoda</taxon>
        <taxon>Hexapoda</taxon>
        <taxon>Insecta</taxon>
        <taxon>Pterygota</taxon>
        <taxon>Neoptera</taxon>
        <taxon>Endopterygota</taxon>
        <taxon>Lepidoptera</taxon>
        <taxon>Glossata</taxon>
        <taxon>Ditrysia</taxon>
        <taxon>Papilionoidea</taxon>
        <taxon>Papilionidae</taxon>
        <taxon>Papilioninae</taxon>
        <taxon>Iphiclides</taxon>
    </lineage>
</organism>
<dbReference type="EMBL" id="OW152827">
    <property type="protein sequence ID" value="CAH2043886.1"/>
    <property type="molecule type" value="Genomic_DNA"/>
</dbReference>
<protein>
    <submittedName>
        <fullName evidence="1">Uncharacterized protein</fullName>
    </submittedName>
</protein>
<reference evidence="1" key="1">
    <citation type="submission" date="2022-03" db="EMBL/GenBank/DDBJ databases">
        <authorList>
            <person name="Martin H S."/>
        </authorList>
    </citation>
    <scope>NUCLEOTIDE SEQUENCE</scope>
</reference>
<feature type="non-terminal residue" evidence="1">
    <location>
        <position position="142"/>
    </location>
</feature>
<name>A0ABN8I2B4_9NEOP</name>
<evidence type="ECO:0000313" key="2">
    <source>
        <dbReference type="Proteomes" id="UP000837857"/>
    </source>
</evidence>